<evidence type="ECO:0000313" key="6">
    <source>
        <dbReference type="EMBL" id="WRY32760.1"/>
    </source>
</evidence>
<keyword evidence="7" id="KW-1185">Reference proteome</keyword>
<comment type="similarity">
    <text evidence="2 4">Belongs to the pterin-4-alpha-carbinolamine dehydratase family.</text>
</comment>
<organism evidence="6 7">
    <name type="scientific">Thioclava litoralis</name>
    <dbReference type="NCBI Taxonomy" id="3076557"/>
    <lineage>
        <taxon>Bacteria</taxon>
        <taxon>Pseudomonadati</taxon>
        <taxon>Pseudomonadota</taxon>
        <taxon>Alphaproteobacteria</taxon>
        <taxon>Rhodobacterales</taxon>
        <taxon>Paracoccaceae</taxon>
        <taxon>Thioclava</taxon>
    </lineage>
</organism>
<reference evidence="6 7" key="1">
    <citation type="submission" date="2023-09" db="EMBL/GenBank/DDBJ databases">
        <title>Thioclava shenzhenensis sp. nov., a multidrug resistant bacteria-antagonizing species isolated from coastal seawater.</title>
        <authorList>
            <person name="Long M."/>
        </authorList>
    </citation>
    <scope>NUCLEOTIDE SEQUENCE [LARGE SCALE GENOMIC DNA]</scope>
    <source>
        <strain evidence="6 7">FTW29</strain>
    </source>
</reference>
<evidence type="ECO:0000256" key="3">
    <source>
        <dbReference type="ARBA" id="ARBA00023239"/>
    </source>
</evidence>
<accession>A0ABZ1DY09</accession>
<dbReference type="HAMAP" id="MF_00434">
    <property type="entry name" value="Pterin_4_alpha"/>
    <property type="match status" value="1"/>
</dbReference>
<dbReference type="NCBIfam" id="NF002018">
    <property type="entry name" value="PRK00823.1-3"/>
    <property type="match status" value="1"/>
</dbReference>
<evidence type="ECO:0000256" key="5">
    <source>
        <dbReference type="SAM" id="MobiDB-lite"/>
    </source>
</evidence>
<dbReference type="InterPro" id="IPR036428">
    <property type="entry name" value="PCD_sf"/>
</dbReference>
<dbReference type="PANTHER" id="PTHR12599">
    <property type="entry name" value="PTERIN-4-ALPHA-CARBINOLAMINE DEHYDRATASE"/>
    <property type="match status" value="1"/>
</dbReference>
<proteinExistence type="inferred from homology"/>
<dbReference type="RefSeq" id="WP_339109083.1">
    <property type="nucleotide sequence ID" value="NZ_CP135443.1"/>
</dbReference>
<comment type="catalytic activity">
    <reaction evidence="1 4">
        <text>(4aS,6R)-4a-hydroxy-L-erythro-5,6,7,8-tetrahydrobiopterin = (6R)-L-erythro-6,7-dihydrobiopterin + H2O</text>
        <dbReference type="Rhea" id="RHEA:11920"/>
        <dbReference type="ChEBI" id="CHEBI:15377"/>
        <dbReference type="ChEBI" id="CHEBI:15642"/>
        <dbReference type="ChEBI" id="CHEBI:43120"/>
        <dbReference type="EC" id="4.2.1.96"/>
    </reaction>
</comment>
<sequence length="137" mass="15629">MASKLNQDERASLLPVLQENGWRTAKQSDAIRKVWKFENFEQAWGFMAQAALLAEKMDHHPDWRNVYNVVDVELSTHSCKGLSILDYELARALDAIPHKGKVLFQSPLPEREPGQDEVDEPDPRPDLGTDLSEDFLD</sequence>
<dbReference type="Pfam" id="PF01329">
    <property type="entry name" value="Pterin_4a"/>
    <property type="match status" value="1"/>
</dbReference>
<dbReference type="SUPFAM" id="SSF55248">
    <property type="entry name" value="PCD-like"/>
    <property type="match status" value="1"/>
</dbReference>
<dbReference type="Gene3D" id="3.30.1360.20">
    <property type="entry name" value="Transcriptional coactivator/pterin dehydratase"/>
    <property type="match status" value="1"/>
</dbReference>
<gene>
    <name evidence="6" type="ORF">RPE78_08540</name>
</gene>
<dbReference type="EMBL" id="CP135443">
    <property type="protein sequence ID" value="WRY32760.1"/>
    <property type="molecule type" value="Genomic_DNA"/>
</dbReference>
<evidence type="ECO:0000256" key="4">
    <source>
        <dbReference type="HAMAP-Rule" id="MF_00434"/>
    </source>
</evidence>
<feature type="region of interest" description="Disordered" evidence="5">
    <location>
        <begin position="104"/>
        <end position="137"/>
    </location>
</feature>
<dbReference type="GO" id="GO:0008124">
    <property type="term" value="F:4-alpha-hydroxytetrahydrobiopterin dehydratase activity"/>
    <property type="evidence" value="ECO:0007669"/>
    <property type="project" value="UniProtKB-EC"/>
</dbReference>
<dbReference type="Proteomes" id="UP001623290">
    <property type="component" value="Chromosome"/>
</dbReference>
<dbReference type="InterPro" id="IPR001533">
    <property type="entry name" value="Pterin_deHydtase"/>
</dbReference>
<keyword evidence="3 4" id="KW-0456">Lyase</keyword>
<protein>
    <recommendedName>
        <fullName evidence="4">Putative pterin-4-alpha-carbinolamine dehydratase</fullName>
        <shortName evidence="4">PHS</shortName>
        <ecNumber evidence="4">4.2.1.96</ecNumber>
    </recommendedName>
    <alternativeName>
        <fullName evidence="4">4-alpha-hydroxy-tetrahydropterin dehydratase</fullName>
    </alternativeName>
    <alternativeName>
        <fullName evidence="4">Pterin carbinolamine dehydratase</fullName>
        <shortName evidence="4">PCD</shortName>
    </alternativeName>
</protein>
<evidence type="ECO:0000256" key="2">
    <source>
        <dbReference type="ARBA" id="ARBA00006472"/>
    </source>
</evidence>
<dbReference type="CDD" id="cd00914">
    <property type="entry name" value="PCD_DCoH_subfamily_b"/>
    <property type="match status" value="1"/>
</dbReference>
<dbReference type="EC" id="4.2.1.96" evidence="4"/>
<dbReference type="PANTHER" id="PTHR12599:SF0">
    <property type="entry name" value="PTERIN-4-ALPHA-CARBINOLAMINE DEHYDRATASE"/>
    <property type="match status" value="1"/>
</dbReference>
<evidence type="ECO:0000313" key="7">
    <source>
        <dbReference type="Proteomes" id="UP001623290"/>
    </source>
</evidence>
<name>A0ABZ1DY09_9RHOB</name>
<evidence type="ECO:0000256" key="1">
    <source>
        <dbReference type="ARBA" id="ARBA00001554"/>
    </source>
</evidence>